<keyword evidence="1" id="KW-0732">Signal</keyword>
<evidence type="ECO:0000256" key="1">
    <source>
        <dbReference type="SAM" id="SignalP"/>
    </source>
</evidence>
<dbReference type="SUPFAM" id="SSF48537">
    <property type="entry name" value="Phospholipase C/P1 nuclease"/>
    <property type="match status" value="1"/>
</dbReference>
<sequence length="352" mass="38931">MKLTIKLALALACFSASTCFAFTQPTHKRIVLDAIDYVKAHPDKHKYQVIEAAARAAGYDLEAFAEAMGQGAYDVDDFADTYLCGAMTGDCVMTPAYGVITAIPTYTAYWHFQNQTRGSDIHGNDFGGYNYSELTVNGTIDDMAAAWLYGDHLDDGEGGMTGVCLFGHCLENSRYNSYDITEANYRIGSQSDKSMYAQFQSAAFQPIDNLVQYWYSQFLLQPSAQTLGFVMHATDLLQPHHTWTTSDHNHSGWESWIEDYYDVKALNDDQLITEALENFVPLPADATDIRPLITQGGNISYSMGGSVLHSKADADRTEVARIVIPHAIAMVVLLLDHAAGRFEQQSIADVDH</sequence>
<evidence type="ECO:0008006" key="4">
    <source>
        <dbReference type="Google" id="ProtNLM"/>
    </source>
</evidence>
<dbReference type="InterPro" id="IPR008947">
    <property type="entry name" value="PLipase_C/P1_nuclease_dom_sf"/>
</dbReference>
<feature type="chain" id="PRO_5025010277" description="Phospholipase C" evidence="1">
    <location>
        <begin position="22"/>
        <end position="352"/>
    </location>
</feature>
<proteinExistence type="predicted"/>
<dbReference type="Proteomes" id="UP000441399">
    <property type="component" value="Unassembled WGS sequence"/>
</dbReference>
<protein>
    <recommendedName>
        <fullName evidence="4">Phospholipase C</fullName>
    </recommendedName>
</protein>
<accession>A0A5S9PRW0</accession>
<dbReference type="EMBL" id="CACSIO010000012">
    <property type="protein sequence ID" value="CAA0106868.1"/>
    <property type="molecule type" value="Genomic_DNA"/>
</dbReference>
<evidence type="ECO:0000313" key="3">
    <source>
        <dbReference type="Proteomes" id="UP000441399"/>
    </source>
</evidence>
<name>A0A5S9PRW0_9GAMM</name>
<dbReference type="AlphaFoldDB" id="A0A5S9PRW0"/>
<keyword evidence="3" id="KW-1185">Reference proteome</keyword>
<dbReference type="GO" id="GO:0016788">
    <property type="term" value="F:hydrolase activity, acting on ester bonds"/>
    <property type="evidence" value="ECO:0007669"/>
    <property type="project" value="InterPro"/>
</dbReference>
<dbReference type="Gene3D" id="1.10.575.10">
    <property type="entry name" value="P1 Nuclease"/>
    <property type="match status" value="1"/>
</dbReference>
<reference evidence="2 3" key="1">
    <citation type="submission" date="2019-11" db="EMBL/GenBank/DDBJ databases">
        <authorList>
            <person name="Holert J."/>
        </authorList>
    </citation>
    <scope>NUCLEOTIDE SEQUENCE [LARGE SCALE GENOMIC DNA]</scope>
    <source>
        <strain evidence="2">SB11_3</strain>
    </source>
</reference>
<organism evidence="2 3">
    <name type="scientific">BD1-7 clade bacterium</name>
    <dbReference type="NCBI Taxonomy" id="2029982"/>
    <lineage>
        <taxon>Bacteria</taxon>
        <taxon>Pseudomonadati</taxon>
        <taxon>Pseudomonadota</taxon>
        <taxon>Gammaproteobacteria</taxon>
        <taxon>Cellvibrionales</taxon>
        <taxon>Spongiibacteraceae</taxon>
        <taxon>BD1-7 clade</taxon>
    </lineage>
</organism>
<feature type="signal peptide" evidence="1">
    <location>
        <begin position="1"/>
        <end position="21"/>
    </location>
</feature>
<gene>
    <name evidence="2" type="ORF">OPDIPICF_01118</name>
</gene>
<evidence type="ECO:0000313" key="2">
    <source>
        <dbReference type="EMBL" id="CAA0106868.1"/>
    </source>
</evidence>